<protein>
    <submittedName>
        <fullName evidence="1">Hypothetical polyprotein</fullName>
    </submittedName>
</protein>
<accession>A0ABY1HKL7</accession>
<dbReference type="Proteomes" id="UP000182660">
    <property type="component" value="Unassembled WGS sequence"/>
</dbReference>
<organism evidence="1 2">
    <name type="scientific">Moritella viscosa</name>
    <dbReference type="NCBI Taxonomy" id="80854"/>
    <lineage>
        <taxon>Bacteria</taxon>
        <taxon>Pseudomonadati</taxon>
        <taxon>Pseudomonadota</taxon>
        <taxon>Gammaproteobacteria</taxon>
        <taxon>Alteromonadales</taxon>
        <taxon>Moritellaceae</taxon>
        <taxon>Moritella</taxon>
    </lineage>
</organism>
<sequence>MKPHGFSITEFMLVFSLVAASTATLIPPLMRVIDQQHEKAQINNAINEIYEGMTLALTTHWARTQCRGAPALTLTNLINNYSVPPDVTARYNPQVKFLSASSAPFNATALAITFIAKPENVYQLANVVNKKGRWLTINANNITLTQPVTVIDSMAQRNNYNPINGCL</sequence>
<reference evidence="1 2" key="1">
    <citation type="submission" date="2016-11" db="EMBL/GenBank/DDBJ databases">
        <authorList>
            <person name="Klemetsen T."/>
        </authorList>
    </citation>
    <scope>NUCLEOTIDE SEQUENCE [LARGE SCALE GENOMIC DNA]</scope>
    <source>
        <strain evidence="1">MT 2528</strain>
    </source>
</reference>
<comment type="caution">
    <text evidence="1">The sequence shown here is derived from an EMBL/GenBank/DDBJ whole genome shotgun (WGS) entry which is preliminary data.</text>
</comment>
<gene>
    <name evidence="1" type="ORF">MT2528_4812</name>
</gene>
<evidence type="ECO:0000313" key="2">
    <source>
        <dbReference type="Proteomes" id="UP000182660"/>
    </source>
</evidence>
<keyword evidence="2" id="KW-1185">Reference proteome</keyword>
<dbReference type="RefSeq" id="WP_075532087.1">
    <property type="nucleotide sequence ID" value="NZ_CAWRCN010000006.1"/>
</dbReference>
<dbReference type="EMBL" id="FPLJ01000147">
    <property type="protein sequence ID" value="SGZ04450.1"/>
    <property type="molecule type" value="Genomic_DNA"/>
</dbReference>
<proteinExistence type="predicted"/>
<name>A0ABY1HKL7_9GAMM</name>
<evidence type="ECO:0000313" key="1">
    <source>
        <dbReference type="EMBL" id="SGZ04450.1"/>
    </source>
</evidence>